<dbReference type="Proteomes" id="UP001367508">
    <property type="component" value="Unassembled WGS sequence"/>
</dbReference>
<sequence>MIVYGIRFIKLTPFKMQTALTFATPNVVPLTPPKSVSHLTSFPAKLTAPRPSPRYSPIKAATVNFDTSTVDYNSAFSVFPAEACETVGGEACMAEMYPEVKLQPEPKNETPRTTENVEREYLEYNDPKTVFRAEACDDLGGIFCEHDYQKSVY</sequence>
<protein>
    <recommendedName>
        <fullName evidence="3">Light-regulated protein</fullName>
    </recommendedName>
</protein>
<dbReference type="PANTHER" id="PTHR36762:SF2">
    <property type="entry name" value="LIGHT-REGULATED PROTEIN 1, CHLOROPLASTIC"/>
    <property type="match status" value="1"/>
</dbReference>
<dbReference type="AlphaFoldDB" id="A0AAN9QIN1"/>
<dbReference type="PANTHER" id="PTHR36762">
    <property type="entry name" value="LIGHT-REGULATED PROTEIN 1, CHLOROPLASTIC"/>
    <property type="match status" value="1"/>
</dbReference>
<dbReference type="InterPro" id="IPR009856">
    <property type="entry name" value="Lir1"/>
</dbReference>
<name>A0AAN9QIN1_CANGL</name>
<proteinExistence type="predicted"/>
<gene>
    <name evidence="1" type="ORF">VNO77_16689</name>
</gene>
<dbReference type="Pfam" id="PF07207">
    <property type="entry name" value="Lir1"/>
    <property type="match status" value="1"/>
</dbReference>
<reference evidence="1 2" key="1">
    <citation type="submission" date="2024-01" db="EMBL/GenBank/DDBJ databases">
        <title>The genomes of 5 underutilized Papilionoideae crops provide insights into root nodulation and disease resistanc.</title>
        <authorList>
            <person name="Jiang F."/>
        </authorList>
    </citation>
    <scope>NUCLEOTIDE SEQUENCE [LARGE SCALE GENOMIC DNA]</scope>
    <source>
        <strain evidence="1">LVBAO_FW01</strain>
        <tissue evidence="1">Leaves</tissue>
    </source>
</reference>
<evidence type="ECO:0000313" key="1">
    <source>
        <dbReference type="EMBL" id="KAK7336156.1"/>
    </source>
</evidence>
<evidence type="ECO:0000313" key="2">
    <source>
        <dbReference type="Proteomes" id="UP001367508"/>
    </source>
</evidence>
<organism evidence="1 2">
    <name type="scientific">Canavalia gladiata</name>
    <name type="common">Sword bean</name>
    <name type="synonym">Dolichos gladiatus</name>
    <dbReference type="NCBI Taxonomy" id="3824"/>
    <lineage>
        <taxon>Eukaryota</taxon>
        <taxon>Viridiplantae</taxon>
        <taxon>Streptophyta</taxon>
        <taxon>Embryophyta</taxon>
        <taxon>Tracheophyta</taxon>
        <taxon>Spermatophyta</taxon>
        <taxon>Magnoliopsida</taxon>
        <taxon>eudicotyledons</taxon>
        <taxon>Gunneridae</taxon>
        <taxon>Pentapetalae</taxon>
        <taxon>rosids</taxon>
        <taxon>fabids</taxon>
        <taxon>Fabales</taxon>
        <taxon>Fabaceae</taxon>
        <taxon>Papilionoideae</taxon>
        <taxon>50 kb inversion clade</taxon>
        <taxon>NPAAA clade</taxon>
        <taxon>indigoferoid/millettioid clade</taxon>
        <taxon>Phaseoleae</taxon>
        <taxon>Canavalia</taxon>
    </lineage>
</organism>
<comment type="caution">
    <text evidence="1">The sequence shown here is derived from an EMBL/GenBank/DDBJ whole genome shotgun (WGS) entry which is preliminary data.</text>
</comment>
<evidence type="ECO:0008006" key="3">
    <source>
        <dbReference type="Google" id="ProtNLM"/>
    </source>
</evidence>
<dbReference type="EMBL" id="JAYMYQ010000004">
    <property type="protein sequence ID" value="KAK7336156.1"/>
    <property type="molecule type" value="Genomic_DNA"/>
</dbReference>
<accession>A0AAN9QIN1</accession>
<dbReference type="GO" id="GO:0009507">
    <property type="term" value="C:chloroplast"/>
    <property type="evidence" value="ECO:0007669"/>
    <property type="project" value="InterPro"/>
</dbReference>
<keyword evidence="2" id="KW-1185">Reference proteome</keyword>